<reference evidence="1 3" key="1">
    <citation type="journal article" date="2009" name="PLoS Biol.">
        <title>Lineage-specific biology revealed by a finished genome assembly of the mouse.</title>
        <authorList>
            <consortium name="Mouse Genome Sequencing Consortium"/>
            <person name="Church D.M."/>
            <person name="Goodstadt L."/>
            <person name="Hillier L.W."/>
            <person name="Zody M.C."/>
            <person name="Goldstein S."/>
            <person name="She X."/>
            <person name="Bult C.J."/>
            <person name="Agarwala R."/>
            <person name="Cherry J.L."/>
            <person name="DiCuccio M."/>
            <person name="Hlavina W."/>
            <person name="Kapustin Y."/>
            <person name="Meric P."/>
            <person name="Maglott D."/>
            <person name="Birtle Z."/>
            <person name="Marques A.C."/>
            <person name="Graves T."/>
            <person name="Zhou S."/>
            <person name="Teague B."/>
            <person name="Potamousis K."/>
            <person name="Churas C."/>
            <person name="Place M."/>
            <person name="Herschleb J."/>
            <person name="Runnheim R."/>
            <person name="Forrest D."/>
            <person name="Amos-Landgraf J."/>
            <person name="Schwartz D.C."/>
            <person name="Cheng Z."/>
            <person name="Lindblad-Toh K."/>
            <person name="Eichler E.E."/>
            <person name="Ponting C.P."/>
        </authorList>
    </citation>
    <scope>NUCLEOTIDE SEQUENCE [LARGE SCALE GENOMIC DNA]</scope>
    <source>
        <strain evidence="1 3">C57BL/6J</strain>
    </source>
</reference>
<evidence type="ECO:0000313" key="2">
    <source>
        <dbReference type="MGI" id="MGI:3028590"/>
    </source>
</evidence>
<dbReference type="AlphaFoldDB" id="A0A087WQR2"/>
<dbReference type="ExpressionAtlas" id="A0A087WQR2">
    <property type="expression patterns" value="baseline and differential"/>
</dbReference>
<reference evidence="1" key="3">
    <citation type="submission" date="2025-08" db="UniProtKB">
        <authorList>
            <consortium name="Ensembl"/>
        </authorList>
    </citation>
    <scope>IDENTIFICATION</scope>
    <source>
        <strain evidence="1">C57BL/6J</strain>
    </source>
</reference>
<dbReference type="GeneTree" id="ENSGT00390000002077"/>
<evidence type="ECO:0000313" key="1">
    <source>
        <dbReference type="Ensembl" id="ENSMUSP00000140309.2"/>
    </source>
</evidence>
<dbReference type="Proteomes" id="UP000000589">
    <property type="component" value="Chromosome 15"/>
</dbReference>
<reference evidence="1" key="4">
    <citation type="submission" date="2025-09" db="UniProtKB">
        <authorList>
            <consortium name="Ensembl"/>
        </authorList>
    </citation>
    <scope>IDENTIFICATION</scope>
    <source>
        <strain evidence="1">C57BL/6J</strain>
    </source>
</reference>
<organism evidence="1 3">
    <name type="scientific">Mus musculus</name>
    <name type="common">Mouse</name>
    <dbReference type="NCBI Taxonomy" id="10090"/>
    <lineage>
        <taxon>Eukaryota</taxon>
        <taxon>Metazoa</taxon>
        <taxon>Chordata</taxon>
        <taxon>Craniata</taxon>
        <taxon>Vertebrata</taxon>
        <taxon>Euteleostomi</taxon>
        <taxon>Mammalia</taxon>
        <taxon>Eutheria</taxon>
        <taxon>Euarchontoglires</taxon>
        <taxon>Glires</taxon>
        <taxon>Rodentia</taxon>
        <taxon>Myomorpha</taxon>
        <taxon>Muroidea</taxon>
        <taxon>Muridae</taxon>
        <taxon>Murinae</taxon>
        <taxon>Mus</taxon>
        <taxon>Mus</taxon>
    </lineage>
</organism>
<dbReference type="VEuPathDB" id="HostDB:ENSMUSG00000068117"/>
<dbReference type="HOGENOM" id="CLU_1137711_0_0_1"/>
<dbReference type="MGI" id="MGI:3028590">
    <property type="gene designation" value="Mei1"/>
</dbReference>
<keyword evidence="3" id="KW-1185">Reference proteome</keyword>
<reference evidence="1 3" key="2">
    <citation type="journal article" date="2011" name="PLoS Biol.">
        <title>Modernizing reference genome assemblies.</title>
        <authorList>
            <person name="Church D.M."/>
            <person name="Schneider V.A."/>
            <person name="Graves T."/>
            <person name="Auger K."/>
            <person name="Cunningham F."/>
            <person name="Bouk N."/>
            <person name="Chen H.C."/>
            <person name="Agarwala R."/>
            <person name="McLaren W.M."/>
            <person name="Ritchie G.R."/>
            <person name="Albracht D."/>
            <person name="Kremitzki M."/>
            <person name="Rock S."/>
            <person name="Kotkiewicz H."/>
            <person name="Kremitzki C."/>
            <person name="Wollam A."/>
            <person name="Trani L."/>
            <person name="Fulton L."/>
            <person name="Fulton R."/>
            <person name="Matthews L."/>
            <person name="Whitehead S."/>
            <person name="Chow W."/>
            <person name="Torrance J."/>
            <person name="Dunn M."/>
            <person name="Harden G."/>
            <person name="Threadgold G."/>
            <person name="Wood J."/>
            <person name="Collins J."/>
            <person name="Heath P."/>
            <person name="Griffiths G."/>
            <person name="Pelan S."/>
            <person name="Grafham D."/>
            <person name="Eichler E.E."/>
            <person name="Weinstock G."/>
            <person name="Mardis E.R."/>
            <person name="Wilson R.K."/>
            <person name="Howe K."/>
            <person name="Flicek P."/>
            <person name="Hubbard T."/>
        </authorList>
    </citation>
    <scope>NUCLEOTIDE SEQUENCE [LARGE SCALE GENOMIC DNA]</scope>
    <source>
        <strain evidence="1 3">C57BL/6J</strain>
    </source>
</reference>
<dbReference type="PANTHER" id="PTHR12044">
    <property type="entry name" value="BCL2 INTERACTING MEDIATOR OF CELL DEATH"/>
    <property type="match status" value="1"/>
</dbReference>
<dbReference type="InterPro" id="IPR052133">
    <property type="entry name" value="Immune_Signaling-Apoptosis_Reg"/>
</dbReference>
<proteinExistence type="predicted"/>
<sequence>MTNTELHTQGLLLFKEILTRQPEEIRLFTSSALCRDASRALQEAVSSPVLAVAAEALRAISAFLRKDHQSSLPVQYRALRALLEAMLSRCMEFSQTPLNRRSLGHACSRNSEKATLRKGSFLLSTLEGFRNACRLAVEFQGEPSAQENPFTAPSAEKEDTLEAFSEYLLSACDSQCIPMVMRYSEEATHPKLMEVFLSILHSLFVIIPHMKVKFSRKLADSSFIRLTLELKARFCSGQRTLCSV</sequence>
<dbReference type="Bgee" id="ENSMUSG00000068117">
    <property type="expression patterns" value="Expressed in lumbar dorsal root ganglion and 25 other cell types or tissues"/>
</dbReference>
<accession>A0A087WQR2</accession>
<dbReference type="PANTHER" id="PTHR12044:SF10">
    <property type="entry name" value="MEIOSIS INHIBITOR PROTEIN 1"/>
    <property type="match status" value="1"/>
</dbReference>
<evidence type="ECO:0000313" key="3">
    <source>
        <dbReference type="Proteomes" id="UP000000589"/>
    </source>
</evidence>
<name>A0A087WQR2_MOUSE</name>
<dbReference type="Ensembl" id="ENSMUST00000186125.2">
    <property type="protein sequence ID" value="ENSMUSP00000140309.2"/>
    <property type="gene ID" value="ENSMUSG00000068117.11"/>
</dbReference>
<dbReference type="AGR" id="MGI:3028590"/>
<protein>
    <submittedName>
        <fullName evidence="1">Meiotic double-stranded break formation protein 1</fullName>
    </submittedName>
</protein>
<gene>
    <name evidence="1 2" type="primary">Mei1</name>
</gene>
<dbReference type="Antibodypedia" id="27052">
    <property type="antibodies" value="78 antibodies from 16 providers"/>
</dbReference>